<feature type="signal peptide" evidence="2">
    <location>
        <begin position="1"/>
        <end position="28"/>
    </location>
</feature>
<protein>
    <submittedName>
        <fullName evidence="3">Uncharacterized protein</fullName>
    </submittedName>
</protein>
<evidence type="ECO:0000313" key="4">
    <source>
        <dbReference type="Proteomes" id="UP000747542"/>
    </source>
</evidence>
<keyword evidence="2" id="KW-0732">Signal</keyword>
<accession>A0A8J5MJM8</accession>
<dbReference type="Proteomes" id="UP000747542">
    <property type="component" value="Unassembled WGS sequence"/>
</dbReference>
<reference evidence="3" key="1">
    <citation type="journal article" date="2021" name="Sci. Adv.">
        <title>The American lobster genome reveals insights on longevity, neural, and immune adaptations.</title>
        <authorList>
            <person name="Polinski J.M."/>
            <person name="Zimin A.V."/>
            <person name="Clark K.F."/>
            <person name="Kohn A.B."/>
            <person name="Sadowski N."/>
            <person name="Timp W."/>
            <person name="Ptitsyn A."/>
            <person name="Khanna P."/>
            <person name="Romanova D.Y."/>
            <person name="Williams P."/>
            <person name="Greenwood S.J."/>
            <person name="Moroz L.L."/>
            <person name="Walt D.R."/>
            <person name="Bodnar A.G."/>
        </authorList>
    </citation>
    <scope>NUCLEOTIDE SEQUENCE</scope>
    <source>
        <strain evidence="3">GMGI-L3</strain>
    </source>
</reference>
<gene>
    <name evidence="3" type="ORF">Hamer_G009334</name>
</gene>
<dbReference type="AlphaFoldDB" id="A0A8J5MJM8"/>
<feature type="compositionally biased region" description="Low complexity" evidence="1">
    <location>
        <begin position="58"/>
        <end position="90"/>
    </location>
</feature>
<evidence type="ECO:0000256" key="1">
    <source>
        <dbReference type="SAM" id="MobiDB-lite"/>
    </source>
</evidence>
<proteinExistence type="predicted"/>
<name>A0A8J5MJM8_HOMAM</name>
<dbReference type="EMBL" id="JAHLQT010046319">
    <property type="protein sequence ID" value="KAG7153667.1"/>
    <property type="molecule type" value="Genomic_DNA"/>
</dbReference>
<organism evidence="3 4">
    <name type="scientific">Homarus americanus</name>
    <name type="common">American lobster</name>
    <dbReference type="NCBI Taxonomy" id="6706"/>
    <lineage>
        <taxon>Eukaryota</taxon>
        <taxon>Metazoa</taxon>
        <taxon>Ecdysozoa</taxon>
        <taxon>Arthropoda</taxon>
        <taxon>Crustacea</taxon>
        <taxon>Multicrustacea</taxon>
        <taxon>Malacostraca</taxon>
        <taxon>Eumalacostraca</taxon>
        <taxon>Eucarida</taxon>
        <taxon>Decapoda</taxon>
        <taxon>Pleocyemata</taxon>
        <taxon>Astacidea</taxon>
        <taxon>Nephropoidea</taxon>
        <taxon>Nephropidae</taxon>
        <taxon>Homarus</taxon>
    </lineage>
</organism>
<evidence type="ECO:0000256" key="2">
    <source>
        <dbReference type="SAM" id="SignalP"/>
    </source>
</evidence>
<keyword evidence="4" id="KW-1185">Reference proteome</keyword>
<comment type="caution">
    <text evidence="3">The sequence shown here is derived from an EMBL/GenBank/DDBJ whole genome shotgun (WGS) entry which is preliminary data.</text>
</comment>
<sequence>MSTSRNLLGMALMGLFLVVSLDQTGVEGLPQGFGSHPKPNFFQHDPFLNPVGQSQEVTTTYGSSGTNNSNEQVGGTTSSTTEGPGSQETGVGSSIGGQDTLNSQEQTGASPALHSTLTHRLPGFGPTH</sequence>
<evidence type="ECO:0000313" key="3">
    <source>
        <dbReference type="EMBL" id="KAG7153667.1"/>
    </source>
</evidence>
<feature type="region of interest" description="Disordered" evidence="1">
    <location>
        <begin position="30"/>
        <end position="128"/>
    </location>
</feature>
<feature type="chain" id="PRO_5035156837" evidence="2">
    <location>
        <begin position="29"/>
        <end position="128"/>
    </location>
</feature>
<feature type="compositionally biased region" description="Polar residues" evidence="1">
    <location>
        <begin position="96"/>
        <end position="118"/>
    </location>
</feature>